<feature type="compositionally biased region" description="Basic residues" evidence="1">
    <location>
        <begin position="88"/>
        <end position="97"/>
    </location>
</feature>
<dbReference type="PANTHER" id="PTHR12271:SF40">
    <property type="entry name" value="POLY(A) RNA POLYMERASE GLD2"/>
    <property type="match status" value="1"/>
</dbReference>
<dbReference type="GO" id="GO:0016779">
    <property type="term" value="F:nucleotidyltransferase activity"/>
    <property type="evidence" value="ECO:0007669"/>
    <property type="project" value="UniProtKB-KW"/>
</dbReference>
<feature type="domain" description="Poly(A) RNA polymerase mitochondrial-like central palm" evidence="2">
    <location>
        <begin position="594"/>
        <end position="741"/>
    </location>
</feature>
<evidence type="ECO:0000259" key="2">
    <source>
        <dbReference type="Pfam" id="PF22600"/>
    </source>
</evidence>
<dbReference type="Pfam" id="PF22600">
    <property type="entry name" value="MTPAP-like_central"/>
    <property type="match status" value="1"/>
</dbReference>
<dbReference type="OrthoDB" id="5974at2759"/>
<dbReference type="EMBL" id="NBIV01000110">
    <property type="protein sequence ID" value="PXF43790.1"/>
    <property type="molecule type" value="Genomic_DNA"/>
</dbReference>
<feature type="compositionally biased region" description="Low complexity" evidence="1">
    <location>
        <begin position="28"/>
        <end position="48"/>
    </location>
</feature>
<feature type="region of interest" description="Disordered" evidence="1">
    <location>
        <begin position="129"/>
        <end position="255"/>
    </location>
</feature>
<comment type="caution">
    <text evidence="3">The sequence shown here is derived from an EMBL/GenBank/DDBJ whole genome shotgun (WGS) entry which is preliminary data.</text>
</comment>
<feature type="compositionally biased region" description="Polar residues" evidence="1">
    <location>
        <begin position="67"/>
        <end position="78"/>
    </location>
</feature>
<dbReference type="Proteomes" id="UP000247409">
    <property type="component" value="Unassembled WGS sequence"/>
</dbReference>
<accession>A0A2V3IRK9</accession>
<name>A0A2V3IRK9_9FLOR</name>
<keyword evidence="3" id="KW-0548">Nucleotidyltransferase</keyword>
<dbReference type="Gene3D" id="3.30.460.10">
    <property type="entry name" value="Beta Polymerase, domain 2"/>
    <property type="match status" value="1"/>
</dbReference>
<organism evidence="3 4">
    <name type="scientific">Gracilariopsis chorda</name>
    <dbReference type="NCBI Taxonomy" id="448386"/>
    <lineage>
        <taxon>Eukaryota</taxon>
        <taxon>Rhodophyta</taxon>
        <taxon>Florideophyceae</taxon>
        <taxon>Rhodymeniophycidae</taxon>
        <taxon>Gracilariales</taxon>
        <taxon>Gracilariaceae</taxon>
        <taxon>Gracilariopsis</taxon>
    </lineage>
</organism>
<dbReference type="SUPFAM" id="SSF81301">
    <property type="entry name" value="Nucleotidyltransferase"/>
    <property type="match status" value="1"/>
</dbReference>
<feature type="region of interest" description="Disordered" evidence="1">
    <location>
        <begin position="1"/>
        <end position="116"/>
    </location>
</feature>
<dbReference type="GO" id="GO:0046872">
    <property type="term" value="F:metal ion binding"/>
    <property type="evidence" value="ECO:0007669"/>
    <property type="project" value="UniProtKB-KW"/>
</dbReference>
<dbReference type="STRING" id="448386.A0A2V3IRK9"/>
<evidence type="ECO:0000313" key="4">
    <source>
        <dbReference type="Proteomes" id="UP000247409"/>
    </source>
</evidence>
<feature type="compositionally biased region" description="Polar residues" evidence="1">
    <location>
        <begin position="381"/>
        <end position="421"/>
    </location>
</feature>
<feature type="compositionally biased region" description="Low complexity" evidence="1">
    <location>
        <begin position="202"/>
        <end position="243"/>
    </location>
</feature>
<dbReference type="PANTHER" id="PTHR12271">
    <property type="entry name" value="POLY A POLYMERASE CID PAP -RELATED"/>
    <property type="match status" value="1"/>
</dbReference>
<dbReference type="GO" id="GO:0005737">
    <property type="term" value="C:cytoplasm"/>
    <property type="evidence" value="ECO:0007669"/>
    <property type="project" value="UniProtKB-SubCell"/>
</dbReference>
<dbReference type="InterPro" id="IPR054708">
    <property type="entry name" value="MTPAP-like_central"/>
</dbReference>
<evidence type="ECO:0000256" key="1">
    <source>
        <dbReference type="SAM" id="MobiDB-lite"/>
    </source>
</evidence>
<dbReference type="SUPFAM" id="SSF81631">
    <property type="entry name" value="PAP/OAS1 substrate-binding domain"/>
    <property type="match status" value="1"/>
</dbReference>
<evidence type="ECO:0000313" key="3">
    <source>
        <dbReference type="EMBL" id="PXF43790.1"/>
    </source>
</evidence>
<reference evidence="3 4" key="1">
    <citation type="journal article" date="2018" name="Mol. Biol. Evol.">
        <title>Analysis of the draft genome of the red seaweed Gracilariopsis chorda provides insights into genome size evolution in Rhodophyta.</title>
        <authorList>
            <person name="Lee J."/>
            <person name="Yang E.C."/>
            <person name="Graf L."/>
            <person name="Yang J.H."/>
            <person name="Qiu H."/>
            <person name="Zel Zion U."/>
            <person name="Chan C.X."/>
            <person name="Stephens T.G."/>
            <person name="Weber A.P.M."/>
            <person name="Boo G.H."/>
            <person name="Boo S.M."/>
            <person name="Kim K.M."/>
            <person name="Shin Y."/>
            <person name="Jung M."/>
            <person name="Lee S.J."/>
            <person name="Yim H.S."/>
            <person name="Lee J.H."/>
            <person name="Bhattacharya D."/>
            <person name="Yoon H.S."/>
        </authorList>
    </citation>
    <scope>NUCLEOTIDE SEQUENCE [LARGE SCALE GENOMIC DNA]</scope>
    <source>
        <strain evidence="3 4">SKKU-2015</strain>
        <tissue evidence="3">Whole body</tissue>
    </source>
</reference>
<feature type="compositionally biased region" description="Polar residues" evidence="1">
    <location>
        <begin position="142"/>
        <end position="192"/>
    </location>
</feature>
<dbReference type="GO" id="GO:0031123">
    <property type="term" value="P:RNA 3'-end processing"/>
    <property type="evidence" value="ECO:0007669"/>
    <property type="project" value="TreeGrafter"/>
</dbReference>
<keyword evidence="3" id="KW-0808">Transferase</keyword>
<proteinExistence type="predicted"/>
<dbReference type="Gene3D" id="1.10.1410.10">
    <property type="match status" value="1"/>
</dbReference>
<dbReference type="AlphaFoldDB" id="A0A2V3IRK9"/>
<dbReference type="CDD" id="cd05402">
    <property type="entry name" value="NT_PAP_TUTase"/>
    <property type="match status" value="1"/>
</dbReference>
<keyword evidence="4" id="KW-1185">Reference proteome</keyword>
<protein>
    <submittedName>
        <fullName evidence="3">UTP:RNA uridylyltransferase 1</fullName>
    </submittedName>
</protein>
<dbReference type="InterPro" id="IPR043519">
    <property type="entry name" value="NT_sf"/>
</dbReference>
<gene>
    <name evidence="3" type="ORF">BWQ96_06411</name>
</gene>
<sequence>MSWAAVVSGKARHDSLTSASTVSPFVQPLTHSPPSMLSSPTTPASLPSVTKPSHTSARTTRRPPNSAPNHFQRSQPHSKSNHQLAQPHHQHHHHFQKQKPPSQPQPPPQVQQHEQPPQHLLHHYNHLHHPQPRTHQLLPLSPSLTPNGTADSLRSNSPRPLLTRTPSPSSNPDADTDSSAKSPSLTLSPHSQNNRRNRRPHSSTPLSHSSTPLSHSSTSPLQTASSAATSLSPPASPSKSLPHTPSPPPYQPHLFDPSIWNDPRNVARYRFWAHHISNFMAHPVQFFHMFVFNQPFQQSVSHAGLTFHPDTDPYNPVLINLNSTTFGMSNRISALTPPASLDARFANATSSAPQTPTSPPNQPLSPLSDHSQPHQHPPTPLSLSSPAVNTIIDQPHQTKPNSVSMNSDAPPSYSSSFNHNPHQFRHAAHPPPALLSPNPTATTQALNTVHHHPLPASAAMNPDLVPHNLGVNGDPPTPYDFLPTTIHAAPPLEFLSTPDGFNRADDAFAQHFTDTGHIEASDTDSERHSDVEYPVYPSPIPVHRVFAYDPNLIIPVPIRRRTGRSRVVSRKLNVRVPTHPTCKTQSDKAKVELIEQIEDIFPHVTPPEDYSQIREDLISRLRKVIKAEWPKADIHVYGSAGNGLGLRSADVDTSLYMPTELPANGSGENGKTAGAVKNSARAILARLAAIMQKNRIEVLTTLLDARVPVIKMLDPISGLQVDVCVNNILAVRNTELIKAYVDLDPRFRYLCILVKHWAKKRDLNDAYHGTLSSYAYTLMVIHYLQTVQPPVLPCLQHMVKGKRVRSGATLPKELTDNGSNKFYNTYFDRSVTPETWKSKNLSPVHELLLGFFKYYAFSFKNKTDLVSIRLGTKAARSVRKWDEETVYREWERKQKQYREAAEAALVKAYEARARAEFYHKASDKTDFKGSVSNGGTDHYSRVERIKYPRPPRLESKHLFCIEDPFDIDHDLSRGMEKAAVYVIRQEMVRAYEILAESGDYEFACEEFR</sequence>
<feature type="region of interest" description="Disordered" evidence="1">
    <location>
        <begin position="347"/>
        <end position="429"/>
    </location>
</feature>